<dbReference type="Gene3D" id="1.10.443.10">
    <property type="entry name" value="Intergrase catalytic core"/>
    <property type="match status" value="1"/>
</dbReference>
<keyword evidence="4" id="KW-0233">DNA recombination</keyword>
<dbReference type="PANTHER" id="PTHR30349">
    <property type="entry name" value="PHAGE INTEGRASE-RELATED"/>
    <property type="match status" value="1"/>
</dbReference>
<sequence>MEKYKRQIELFFELKNSPESTRKSMRRRINDFLFYVEVVLEIEIDEVAFEDIQGYILHLKRDRKLSPGTINNCISSIKFFYTYVLEKTWNPIKVPRMRRGKSFPVIPPREQVYALLEGTNNLKHKAILALIYGSGLRVSEVARLKISDIDSQGMRVRV</sequence>
<dbReference type="InterPro" id="IPR050090">
    <property type="entry name" value="Tyrosine_recombinase_XerCD"/>
</dbReference>
<reference evidence="8" key="1">
    <citation type="submission" date="2022-06" db="EMBL/GenBank/DDBJ databases">
        <title>Aquibacillus sp. a new bacterium isolated from soil saline samples.</title>
        <authorList>
            <person name="Galisteo C."/>
            <person name="De La Haba R."/>
            <person name="Sanchez-Porro C."/>
            <person name="Ventosa A."/>
        </authorList>
    </citation>
    <scope>NUCLEOTIDE SEQUENCE</scope>
    <source>
        <strain evidence="8">JCM 12387</strain>
    </source>
</reference>
<dbReference type="PROSITE" id="PS51898">
    <property type="entry name" value="TYR_RECOMBINASE"/>
    <property type="match status" value="1"/>
</dbReference>
<keyword evidence="3 5" id="KW-0238">DNA-binding</keyword>
<dbReference type="Pfam" id="PF00589">
    <property type="entry name" value="Phage_integrase"/>
    <property type="match status" value="1"/>
</dbReference>
<dbReference type="RefSeq" id="WP_272480084.1">
    <property type="nucleotide sequence ID" value="NZ_JAMQJZ010000048.1"/>
</dbReference>
<dbReference type="Gene3D" id="1.10.150.130">
    <property type="match status" value="1"/>
</dbReference>
<organism evidence="8 9">
    <name type="scientific">Aquibacillus koreensis</name>
    <dbReference type="NCBI Taxonomy" id="279446"/>
    <lineage>
        <taxon>Bacteria</taxon>
        <taxon>Bacillati</taxon>
        <taxon>Bacillota</taxon>
        <taxon>Bacilli</taxon>
        <taxon>Bacillales</taxon>
        <taxon>Bacillaceae</taxon>
        <taxon>Aquibacillus</taxon>
    </lineage>
</organism>
<evidence type="ECO:0000256" key="5">
    <source>
        <dbReference type="PROSITE-ProRule" id="PRU01248"/>
    </source>
</evidence>
<feature type="domain" description="Tyr recombinase" evidence="6">
    <location>
        <begin position="102"/>
        <end position="158"/>
    </location>
</feature>
<evidence type="ECO:0000259" key="7">
    <source>
        <dbReference type="PROSITE" id="PS51900"/>
    </source>
</evidence>
<dbReference type="Proteomes" id="UP001145072">
    <property type="component" value="Unassembled WGS sequence"/>
</dbReference>
<accession>A0A9X3WQJ3</accession>
<name>A0A9X3WQJ3_9BACI</name>
<evidence type="ECO:0000256" key="4">
    <source>
        <dbReference type="ARBA" id="ARBA00023172"/>
    </source>
</evidence>
<dbReference type="InterPro" id="IPR002104">
    <property type="entry name" value="Integrase_catalytic"/>
</dbReference>
<dbReference type="GO" id="GO:0015074">
    <property type="term" value="P:DNA integration"/>
    <property type="evidence" value="ECO:0007669"/>
    <property type="project" value="UniProtKB-KW"/>
</dbReference>
<dbReference type="EMBL" id="JAMQJZ010000048">
    <property type="protein sequence ID" value="MDC3422883.1"/>
    <property type="molecule type" value="Genomic_DNA"/>
</dbReference>
<comment type="caution">
    <text evidence="8">The sequence shown here is derived from an EMBL/GenBank/DDBJ whole genome shotgun (WGS) entry which is preliminary data.</text>
</comment>
<feature type="domain" description="Core-binding (CB)" evidence="7">
    <location>
        <begin position="2"/>
        <end position="85"/>
    </location>
</feature>
<evidence type="ECO:0000259" key="6">
    <source>
        <dbReference type="PROSITE" id="PS51898"/>
    </source>
</evidence>
<keyword evidence="9" id="KW-1185">Reference proteome</keyword>
<dbReference type="InterPro" id="IPR044068">
    <property type="entry name" value="CB"/>
</dbReference>
<comment type="similarity">
    <text evidence="1">Belongs to the 'phage' integrase family.</text>
</comment>
<dbReference type="InterPro" id="IPR010998">
    <property type="entry name" value="Integrase_recombinase_N"/>
</dbReference>
<proteinExistence type="inferred from homology"/>
<dbReference type="GO" id="GO:0003677">
    <property type="term" value="F:DNA binding"/>
    <property type="evidence" value="ECO:0007669"/>
    <property type="project" value="UniProtKB-UniRule"/>
</dbReference>
<dbReference type="GO" id="GO:0006310">
    <property type="term" value="P:DNA recombination"/>
    <property type="evidence" value="ECO:0007669"/>
    <property type="project" value="UniProtKB-KW"/>
</dbReference>
<gene>
    <name evidence="8" type="ORF">NC661_21400</name>
</gene>
<dbReference type="InterPro" id="IPR013762">
    <property type="entry name" value="Integrase-like_cat_sf"/>
</dbReference>
<dbReference type="PROSITE" id="PS51900">
    <property type="entry name" value="CB"/>
    <property type="match status" value="1"/>
</dbReference>
<dbReference type="PANTHER" id="PTHR30349:SF64">
    <property type="entry name" value="PROPHAGE INTEGRASE INTD-RELATED"/>
    <property type="match status" value="1"/>
</dbReference>
<dbReference type="InterPro" id="IPR004107">
    <property type="entry name" value="Integrase_SAM-like_N"/>
</dbReference>
<dbReference type="InterPro" id="IPR011010">
    <property type="entry name" value="DNA_brk_join_enz"/>
</dbReference>
<dbReference type="Pfam" id="PF13495">
    <property type="entry name" value="Phage_int_SAM_4"/>
    <property type="match status" value="1"/>
</dbReference>
<feature type="non-terminal residue" evidence="8">
    <location>
        <position position="158"/>
    </location>
</feature>
<evidence type="ECO:0000256" key="3">
    <source>
        <dbReference type="ARBA" id="ARBA00023125"/>
    </source>
</evidence>
<dbReference type="AlphaFoldDB" id="A0A9X3WQJ3"/>
<dbReference type="SUPFAM" id="SSF56349">
    <property type="entry name" value="DNA breaking-rejoining enzymes"/>
    <property type="match status" value="1"/>
</dbReference>
<evidence type="ECO:0000313" key="9">
    <source>
        <dbReference type="Proteomes" id="UP001145072"/>
    </source>
</evidence>
<evidence type="ECO:0000256" key="2">
    <source>
        <dbReference type="ARBA" id="ARBA00022908"/>
    </source>
</evidence>
<protein>
    <submittedName>
        <fullName evidence="8">Phage integrase N-terminal SAM-like domain-containing protein</fullName>
    </submittedName>
</protein>
<evidence type="ECO:0000256" key="1">
    <source>
        <dbReference type="ARBA" id="ARBA00008857"/>
    </source>
</evidence>
<evidence type="ECO:0000313" key="8">
    <source>
        <dbReference type="EMBL" id="MDC3422883.1"/>
    </source>
</evidence>
<keyword evidence="2" id="KW-0229">DNA integration</keyword>